<proteinExistence type="inferred from homology"/>
<reference evidence="4" key="1">
    <citation type="submission" date="2015-02" db="EMBL/GenBank/DDBJ databases">
        <title>Description and complete genome sequence of the first cultured representative of the subdivision 5 of the Verrucomicrobia phylum.</title>
        <authorList>
            <person name="Spring S."/>
            <person name="Bunk B."/>
            <person name="Sproer C."/>
            <person name="Klenk H.-P."/>
        </authorList>
    </citation>
    <scope>NUCLEOTIDE SEQUENCE [LARGE SCALE GENOMIC DNA]</scope>
    <source>
        <strain evidence="4">L21-Fru-AB</strain>
    </source>
</reference>
<dbReference type="Pfam" id="PF00263">
    <property type="entry name" value="Secretin"/>
    <property type="match status" value="1"/>
</dbReference>
<dbReference type="GO" id="GO:0009306">
    <property type="term" value="P:protein secretion"/>
    <property type="evidence" value="ECO:0007669"/>
    <property type="project" value="InterPro"/>
</dbReference>
<dbReference type="AlphaFoldDB" id="A0A0G3ECH9"/>
<dbReference type="EMBL" id="CP010904">
    <property type="protein sequence ID" value="AKJ64003.1"/>
    <property type="molecule type" value="Genomic_DNA"/>
</dbReference>
<comment type="similarity">
    <text evidence="1">Belongs to the bacterial secretin family.</text>
</comment>
<dbReference type="KEGG" id="vbl:L21SP4_00735"/>
<name>A0A0G3ECH9_9BACT</name>
<organism evidence="3 4">
    <name type="scientific">Kiritimatiella glycovorans</name>
    <dbReference type="NCBI Taxonomy" id="1307763"/>
    <lineage>
        <taxon>Bacteria</taxon>
        <taxon>Pseudomonadati</taxon>
        <taxon>Kiritimatiellota</taxon>
        <taxon>Kiritimatiellia</taxon>
        <taxon>Kiritimatiellales</taxon>
        <taxon>Kiritimatiellaceae</taxon>
        <taxon>Kiritimatiella</taxon>
    </lineage>
</organism>
<dbReference type="Proteomes" id="UP000035268">
    <property type="component" value="Chromosome"/>
</dbReference>
<gene>
    <name evidence="3" type="ORF">L21SP4_00735</name>
</gene>
<keyword evidence="4" id="KW-1185">Reference proteome</keyword>
<dbReference type="InterPro" id="IPR004846">
    <property type="entry name" value="T2SS/T3SS_dom"/>
</dbReference>
<evidence type="ECO:0000256" key="1">
    <source>
        <dbReference type="RuleBase" id="RU004003"/>
    </source>
</evidence>
<accession>A0A0G3ECH9</accession>
<evidence type="ECO:0000259" key="2">
    <source>
        <dbReference type="Pfam" id="PF00263"/>
    </source>
</evidence>
<evidence type="ECO:0000313" key="3">
    <source>
        <dbReference type="EMBL" id="AKJ64003.1"/>
    </source>
</evidence>
<feature type="domain" description="Type II/III secretion system secretin-like" evidence="2">
    <location>
        <begin position="135"/>
        <end position="238"/>
    </location>
</feature>
<evidence type="ECO:0000313" key="4">
    <source>
        <dbReference type="Proteomes" id="UP000035268"/>
    </source>
</evidence>
<reference evidence="3 4" key="2">
    <citation type="journal article" date="2016" name="ISME J.">
        <title>Characterization of the first cultured representative of Verrucomicrobia subdivision 5 indicates the proposal of a novel phylum.</title>
        <authorList>
            <person name="Spring S."/>
            <person name="Bunk B."/>
            <person name="Sproer C."/>
            <person name="Schumann P."/>
            <person name="Rohde M."/>
            <person name="Tindall B.J."/>
            <person name="Klenk H.P."/>
        </authorList>
    </citation>
    <scope>NUCLEOTIDE SEQUENCE [LARGE SCALE GENOMIC DNA]</scope>
    <source>
        <strain evidence="3 4">L21-Fru-AB</strain>
    </source>
</reference>
<protein>
    <recommendedName>
        <fullName evidence="2">Type II/III secretion system secretin-like domain-containing protein</fullName>
    </recommendedName>
</protein>
<sequence>MLCVLFAAAEWVSGAERTYEMYSCGALSPEQCREMAQAWMSEESKLIVLPKSGRLFVHATEEEHRRLRDLVDAASRPRKNIMIRVEFAGEGSGRRRGAYVRPDRQIVFDDGGVSDYRIEGGLTFQNSSQSRRTVQTLTVMSGGSARLRVGEQVPYLDWFVRRGRFWGYIGTELKWRDVGSFLVVQPEIVGDDLIRVTLTPELSGVVDGDPYRVKYEKVETEVTVADGATIRIGGLDRNREFYERFLVGGERGEQIRNLDIRLTPRILSARGFSR</sequence>